<evidence type="ECO:0000313" key="7">
    <source>
        <dbReference type="Proteomes" id="UP000285112"/>
    </source>
</evidence>
<dbReference type="SUPFAM" id="SSF53822">
    <property type="entry name" value="Periplasmic binding protein-like I"/>
    <property type="match status" value="1"/>
</dbReference>
<feature type="signal peptide" evidence="4">
    <location>
        <begin position="1"/>
        <end position="23"/>
    </location>
</feature>
<evidence type="ECO:0000256" key="3">
    <source>
        <dbReference type="ARBA" id="ARBA00022729"/>
    </source>
</evidence>
<dbReference type="InterPro" id="IPR028082">
    <property type="entry name" value="Peripla_BP_I"/>
</dbReference>
<reference evidence="6 7" key="1">
    <citation type="submission" date="2018-09" db="EMBL/GenBank/DDBJ databases">
        <title>YIM PH 21725 draft genome.</title>
        <authorList>
            <person name="Miao C."/>
        </authorList>
    </citation>
    <scope>NUCLEOTIDE SEQUENCE [LARGE SCALE GENOMIC DNA]</scope>
    <source>
        <strain evidence="7">YIM PH21725</strain>
    </source>
</reference>
<dbReference type="GO" id="GO:0030313">
    <property type="term" value="C:cell envelope"/>
    <property type="evidence" value="ECO:0007669"/>
    <property type="project" value="UniProtKB-SubCell"/>
</dbReference>
<feature type="domain" description="Periplasmic binding protein" evidence="5">
    <location>
        <begin position="47"/>
        <end position="297"/>
    </location>
</feature>
<evidence type="ECO:0000256" key="2">
    <source>
        <dbReference type="ARBA" id="ARBA00007639"/>
    </source>
</evidence>
<dbReference type="PANTHER" id="PTHR46847">
    <property type="entry name" value="D-ALLOSE-BINDING PERIPLASMIC PROTEIN-RELATED"/>
    <property type="match status" value="1"/>
</dbReference>
<comment type="subcellular location">
    <subcellularLocation>
        <location evidence="1">Cell envelope</location>
    </subcellularLocation>
</comment>
<dbReference type="AlphaFoldDB" id="A0A419I2L9"/>
<dbReference type="PANTHER" id="PTHR46847:SF1">
    <property type="entry name" value="D-ALLOSE-BINDING PERIPLASMIC PROTEIN-RELATED"/>
    <property type="match status" value="1"/>
</dbReference>
<dbReference type="Pfam" id="PF13407">
    <property type="entry name" value="Peripla_BP_4"/>
    <property type="match status" value="1"/>
</dbReference>
<dbReference type="CDD" id="cd01536">
    <property type="entry name" value="PBP1_ABC_sugar_binding-like"/>
    <property type="match status" value="1"/>
</dbReference>
<sequence>MRGSAVNRMRHVLRMLALSTALATVAVTSACSGSGSAGKANKDEYTIGVVQFSSADPNATRTANAYKAEAETRKYKVSVVDANGSADSAVAAMQNFVQKRVDLIITETFPSEGLAAGTIAAKEAGIPVVSLAGGLADGVQTNWDIGYPQGVDLATRIVKDTGGKGALLELTYRSGYTCAGNLKALTEKVQGTGLAVTANEIRIPGQVEDGTTFTQAWLAKHPDAGDGLAVWGCFDDPALGAIAAIKQAGRANVKVYGLAGSPPALKAIKDGSMTATVWFDLPAAGREAARKTADYIQAGVDAKPSDVAVPFQIVDQSNIDAFLAEHPEAVSTS</sequence>
<comment type="caution">
    <text evidence="6">The sequence shown here is derived from an EMBL/GenBank/DDBJ whole genome shotgun (WGS) entry which is preliminary data.</text>
</comment>
<organism evidence="6 7">
    <name type="scientific">Amycolatopsis panacis</name>
    <dbReference type="NCBI Taxonomy" id="2340917"/>
    <lineage>
        <taxon>Bacteria</taxon>
        <taxon>Bacillati</taxon>
        <taxon>Actinomycetota</taxon>
        <taxon>Actinomycetes</taxon>
        <taxon>Pseudonocardiales</taxon>
        <taxon>Pseudonocardiaceae</taxon>
        <taxon>Amycolatopsis</taxon>
    </lineage>
</organism>
<dbReference type="InterPro" id="IPR025997">
    <property type="entry name" value="SBP_2_dom"/>
</dbReference>
<accession>A0A419I2L9</accession>
<proteinExistence type="inferred from homology"/>
<dbReference type="GO" id="GO:0030246">
    <property type="term" value="F:carbohydrate binding"/>
    <property type="evidence" value="ECO:0007669"/>
    <property type="project" value="UniProtKB-ARBA"/>
</dbReference>
<feature type="chain" id="PRO_5039539139" evidence="4">
    <location>
        <begin position="24"/>
        <end position="333"/>
    </location>
</feature>
<dbReference type="Gene3D" id="3.40.50.2300">
    <property type="match status" value="2"/>
</dbReference>
<name>A0A419I2L9_9PSEU</name>
<dbReference type="PROSITE" id="PS51257">
    <property type="entry name" value="PROKAR_LIPOPROTEIN"/>
    <property type="match status" value="1"/>
</dbReference>
<keyword evidence="3 4" id="KW-0732">Signal</keyword>
<dbReference type="Proteomes" id="UP000285112">
    <property type="component" value="Unassembled WGS sequence"/>
</dbReference>
<evidence type="ECO:0000256" key="1">
    <source>
        <dbReference type="ARBA" id="ARBA00004196"/>
    </source>
</evidence>
<comment type="similarity">
    <text evidence="2">Belongs to the bacterial solute-binding protein 2 family.</text>
</comment>
<dbReference type="EMBL" id="QZFV01000088">
    <property type="protein sequence ID" value="RJQ84201.1"/>
    <property type="molecule type" value="Genomic_DNA"/>
</dbReference>
<keyword evidence="7" id="KW-1185">Reference proteome</keyword>
<protein>
    <submittedName>
        <fullName evidence="6">Sugar ABC transporter substrate-binding protein</fullName>
    </submittedName>
</protein>
<evidence type="ECO:0000313" key="6">
    <source>
        <dbReference type="EMBL" id="RJQ84201.1"/>
    </source>
</evidence>
<evidence type="ECO:0000259" key="5">
    <source>
        <dbReference type="Pfam" id="PF13407"/>
    </source>
</evidence>
<gene>
    <name evidence="6" type="ORF">D5S19_17885</name>
</gene>
<evidence type="ECO:0000256" key="4">
    <source>
        <dbReference type="SAM" id="SignalP"/>
    </source>
</evidence>